<keyword evidence="2" id="KW-1185">Reference proteome</keyword>
<dbReference type="EMBL" id="FXTZ01000012">
    <property type="protein sequence ID" value="SMP30273.1"/>
    <property type="molecule type" value="Genomic_DNA"/>
</dbReference>
<dbReference type="Proteomes" id="UP001157960">
    <property type="component" value="Unassembled WGS sequence"/>
</dbReference>
<proteinExistence type="predicted"/>
<comment type="caution">
    <text evidence="1">The sequence shown here is derived from an EMBL/GenBank/DDBJ whole genome shotgun (WGS) entry which is preliminary data.</text>
</comment>
<name>A0ABY1PB06_9FLAO</name>
<reference evidence="1 2" key="1">
    <citation type="submission" date="2017-05" db="EMBL/GenBank/DDBJ databases">
        <authorList>
            <person name="Varghese N."/>
            <person name="Submissions S."/>
        </authorList>
    </citation>
    <scope>NUCLEOTIDE SEQUENCE [LARGE SCALE GENOMIC DNA]</scope>
    <source>
        <strain evidence="1 2">DSM 28214</strain>
    </source>
</reference>
<protein>
    <submittedName>
        <fullName evidence="1">Uncharacterized protein</fullName>
    </submittedName>
</protein>
<gene>
    <name evidence="1" type="ORF">SAMN06264346_112110</name>
</gene>
<accession>A0ABY1PB06</accession>
<evidence type="ECO:0000313" key="2">
    <source>
        <dbReference type="Proteomes" id="UP001157960"/>
    </source>
</evidence>
<organism evidence="1 2">
    <name type="scientific">Chryseobacterium profundimaris</name>
    <dbReference type="NCBI Taxonomy" id="1387275"/>
    <lineage>
        <taxon>Bacteria</taxon>
        <taxon>Pseudomonadati</taxon>
        <taxon>Bacteroidota</taxon>
        <taxon>Flavobacteriia</taxon>
        <taxon>Flavobacteriales</taxon>
        <taxon>Weeksellaceae</taxon>
        <taxon>Chryseobacterium group</taxon>
        <taxon>Chryseobacterium</taxon>
    </lineage>
</organism>
<sequence>MKFIGFINKHDDYFFAKDLQKYYLADNEENTQRNEVIEYLKKGVLCGAIMSIAEDTDNERMGSVSAYTDGEWYWPEYFVNYLKKYKNFKIDNDFVIHVLKNKDKEVELTEEEVSELENIFFKIAWN</sequence>
<evidence type="ECO:0000313" key="1">
    <source>
        <dbReference type="EMBL" id="SMP30273.1"/>
    </source>
</evidence>